<gene>
    <name evidence="2" type="ORF">TOL_0503</name>
</gene>
<proteinExistence type="predicted"/>
<dbReference type="GeneID" id="79175487"/>
<evidence type="ECO:0000313" key="3">
    <source>
        <dbReference type="Proteomes" id="UP000011866"/>
    </source>
</evidence>
<evidence type="ECO:0000313" key="2">
    <source>
        <dbReference type="EMBL" id="CCU70942.1"/>
    </source>
</evidence>
<dbReference type="Pfam" id="PF07157">
    <property type="entry name" value="DNA_circ_N"/>
    <property type="match status" value="1"/>
</dbReference>
<protein>
    <recommendedName>
        <fullName evidence="1">DNA circulation N-terminal domain-containing protein</fullName>
    </recommendedName>
</protein>
<organism evidence="2 3">
    <name type="scientific">Thalassolituus oleivorans MIL-1</name>
    <dbReference type="NCBI Taxonomy" id="1298593"/>
    <lineage>
        <taxon>Bacteria</taxon>
        <taxon>Pseudomonadati</taxon>
        <taxon>Pseudomonadota</taxon>
        <taxon>Gammaproteobacteria</taxon>
        <taxon>Oceanospirillales</taxon>
        <taxon>Oceanospirillaceae</taxon>
        <taxon>Thalassolituus</taxon>
    </lineage>
</organism>
<name>M5DP74_9GAMM</name>
<dbReference type="HOGENOM" id="CLU_046832_0_0_6"/>
<feature type="domain" description="DNA circulation N-terminal" evidence="1">
    <location>
        <begin position="7"/>
        <end position="92"/>
    </location>
</feature>
<dbReference type="RefSeq" id="WP_015485682.1">
    <property type="nucleotide sequence ID" value="NC_020888.1"/>
</dbReference>
<reference evidence="2 3" key="1">
    <citation type="journal article" date="2013" name="Genome Announc.">
        <title>Genome Sequence of Thalassolituus oleivorans MIL-1 (DSM 14913T).</title>
        <authorList>
            <person name="Golyshin P.N."/>
            <person name="Werner J."/>
            <person name="Chernikova T.N."/>
            <person name="Tran H."/>
            <person name="Ferrer M."/>
            <person name="Yakimov M.M."/>
            <person name="Teeling H."/>
            <person name="Golyshina O.V."/>
        </authorList>
    </citation>
    <scope>NUCLEOTIDE SEQUENCE [LARGE SCALE GENOMIC DNA]</scope>
    <source>
        <strain evidence="2 3">MIL-1</strain>
    </source>
</reference>
<accession>M5DP74</accession>
<keyword evidence="3" id="KW-1185">Reference proteome</keyword>
<dbReference type="InterPro" id="IPR009826">
    <property type="entry name" value="DNA_circ_N"/>
</dbReference>
<dbReference type="Proteomes" id="UP000011866">
    <property type="component" value="Chromosome"/>
</dbReference>
<evidence type="ECO:0000259" key="1">
    <source>
        <dbReference type="Pfam" id="PF07157"/>
    </source>
</evidence>
<dbReference type="AlphaFoldDB" id="M5DP74"/>
<dbReference type="KEGG" id="tol:TOL_0503"/>
<dbReference type="eggNOG" id="COG4228">
    <property type="taxonomic scope" value="Bacteria"/>
</dbReference>
<sequence length="404" mass="43093">MSWRDRLQKASFRGIEFHVSQATGSGGRNVVVHEYPLQEDHDTEDLGKKSGQFSFQAFLIGDDYDIARDKLIDALDQPNVATLVHPYLGSLSIRVVDYSWSITSRQGGYCSFNINYVKAGRGAPVFAANTADAVAAAATQCLAQTTAQFVDNFSVTGQPEFVRNAALDQLNKATDAIRKINGKINAAVAQVEDISSDIDDLGNELATLIQAPATLISTVAGVVSSFIGIASDIKTAFGVYDQLLAGFKITSPISRTAANGVATENRAAMADNQELIATALGAIAVVSMAQAVAADDVSFTSYEEAIAIRDALLTELDDQSAATTLSYAEYAAITELQNALYKRIEQLAPGLSKIEYIQRGASLPALVIAHQVYGDATKADELVSRNSIANPLFMPAGKDIEVLI</sequence>
<dbReference type="PATRIC" id="fig|1298593.3.peg.480"/>
<dbReference type="EMBL" id="HF680312">
    <property type="protein sequence ID" value="CCU70942.1"/>
    <property type="molecule type" value="Genomic_DNA"/>
</dbReference>